<dbReference type="RefSeq" id="WP_070403322.1">
    <property type="nucleotide sequence ID" value="NZ_BJVW01000034.1"/>
</dbReference>
<evidence type="ECO:0000313" key="1">
    <source>
        <dbReference type="EMBL" id="AOX17782.1"/>
    </source>
</evidence>
<name>A0A1D8UVX3_9PROT</name>
<dbReference type="KEGG" id="kba:A0U89_12235"/>
<protein>
    <submittedName>
        <fullName evidence="1">Uncharacterized protein</fullName>
    </submittedName>
</protein>
<keyword evidence="2" id="KW-1185">Reference proteome</keyword>
<dbReference type="EMBL" id="CP014674">
    <property type="protein sequence ID" value="AOX17782.1"/>
    <property type="molecule type" value="Genomic_DNA"/>
</dbReference>
<accession>A0A1D8UVX3</accession>
<proteinExistence type="predicted"/>
<gene>
    <name evidence="1" type="ORF">A0U89_12235</name>
</gene>
<organism evidence="1 2">
    <name type="scientific">Kozakia baliensis</name>
    <dbReference type="NCBI Taxonomy" id="153496"/>
    <lineage>
        <taxon>Bacteria</taxon>
        <taxon>Pseudomonadati</taxon>
        <taxon>Pseudomonadota</taxon>
        <taxon>Alphaproteobacteria</taxon>
        <taxon>Acetobacterales</taxon>
        <taxon>Acetobacteraceae</taxon>
        <taxon>Kozakia</taxon>
    </lineage>
</organism>
<dbReference type="Proteomes" id="UP000179145">
    <property type="component" value="Chromosome"/>
</dbReference>
<evidence type="ECO:0000313" key="2">
    <source>
        <dbReference type="Proteomes" id="UP000179145"/>
    </source>
</evidence>
<reference evidence="1 2" key="1">
    <citation type="journal article" date="2016" name="Microb. Cell Fact.">
        <title>Dissection of exopolysaccharide biosynthesis in Kozakia baliensis.</title>
        <authorList>
            <person name="Brandt J.U."/>
            <person name="Jakob F."/>
            <person name="Behr J."/>
            <person name="Geissler A.J."/>
            <person name="Vogel R.F."/>
        </authorList>
    </citation>
    <scope>NUCLEOTIDE SEQUENCE [LARGE SCALE GENOMIC DNA]</scope>
    <source>
        <strain evidence="1 2">DSM 14400</strain>
    </source>
</reference>
<dbReference type="AlphaFoldDB" id="A0A1D8UVX3"/>
<dbReference type="STRING" id="153496.A0U89_12235"/>
<sequence length="205" mass="22689">MSFSPSDIPARIIGLAPTGSPAHPKGGASTLIEACLLDLLVGNSGSARHFAERMCLWSPTERLTVTHIPHDTINTSVFLHLDPELRNDLVHRPFLEAIENEQEEGREHGAPTLIVPLDGRVQGWLTPLPHGDDLRVLRFDRLMRGLFSNLIVGHDDYHRIWKLYDPQTSAPYHPASLIHDVFVAGRILSGVLSELPLSEVLAVAR</sequence>